<reference evidence="3 4" key="1">
    <citation type="journal article" date="2013" name="Curr. Biol.">
        <title>The Genome of the Foraminiferan Reticulomyxa filosa.</title>
        <authorList>
            <person name="Glockner G."/>
            <person name="Hulsmann N."/>
            <person name="Schleicher M."/>
            <person name="Noegel A.A."/>
            <person name="Eichinger L."/>
            <person name="Gallinger C."/>
            <person name="Pawlowski J."/>
            <person name="Sierra R."/>
            <person name="Euteneuer U."/>
            <person name="Pillet L."/>
            <person name="Moustafa A."/>
            <person name="Platzer M."/>
            <person name="Groth M."/>
            <person name="Szafranski K."/>
            <person name="Schliwa M."/>
        </authorList>
    </citation>
    <scope>NUCLEOTIDE SEQUENCE [LARGE SCALE GENOMIC DNA]</scope>
</reference>
<dbReference type="Pfam" id="PF12796">
    <property type="entry name" value="Ank_2"/>
    <property type="match status" value="1"/>
</dbReference>
<name>X6MUY9_RETFI</name>
<proteinExistence type="predicted"/>
<protein>
    <submittedName>
        <fullName evidence="3">Uncharacterized protein</fullName>
    </submittedName>
</protein>
<sequence>MQKKKKKKNKDTPLHVAIATFKTSKNAEIVNFLLANGADPSLQTKRGYNALMQSVLLNQVELVQKLLDFDSEKKEMDEVLKIVREEKEEAGQGNHVKQLKNENATKTMKGANNGRQLTST</sequence>
<evidence type="ECO:0000313" key="4">
    <source>
        <dbReference type="Proteomes" id="UP000023152"/>
    </source>
</evidence>
<dbReference type="InterPro" id="IPR036770">
    <property type="entry name" value="Ankyrin_rpt-contain_sf"/>
</dbReference>
<dbReference type="SUPFAM" id="SSF48403">
    <property type="entry name" value="Ankyrin repeat"/>
    <property type="match status" value="1"/>
</dbReference>
<dbReference type="SMART" id="SM00248">
    <property type="entry name" value="ANK"/>
    <property type="match status" value="2"/>
</dbReference>
<evidence type="ECO:0000256" key="1">
    <source>
        <dbReference type="PROSITE-ProRule" id="PRU00023"/>
    </source>
</evidence>
<comment type="caution">
    <text evidence="3">The sequence shown here is derived from an EMBL/GenBank/DDBJ whole genome shotgun (WGS) entry which is preliminary data.</text>
</comment>
<dbReference type="PROSITE" id="PS50088">
    <property type="entry name" value="ANK_REPEAT"/>
    <property type="match status" value="1"/>
</dbReference>
<dbReference type="Gene3D" id="1.25.40.20">
    <property type="entry name" value="Ankyrin repeat-containing domain"/>
    <property type="match status" value="1"/>
</dbReference>
<gene>
    <name evidence="3" type="ORF">RFI_19873</name>
</gene>
<evidence type="ECO:0000256" key="2">
    <source>
        <dbReference type="SAM" id="MobiDB-lite"/>
    </source>
</evidence>
<dbReference type="OrthoDB" id="3060779at2759"/>
<keyword evidence="1" id="KW-0040">ANK repeat</keyword>
<evidence type="ECO:0000313" key="3">
    <source>
        <dbReference type="EMBL" id="ETO17451.1"/>
    </source>
</evidence>
<feature type="region of interest" description="Disordered" evidence="2">
    <location>
        <begin position="88"/>
        <end position="120"/>
    </location>
</feature>
<dbReference type="InterPro" id="IPR002110">
    <property type="entry name" value="Ankyrin_rpt"/>
</dbReference>
<dbReference type="PROSITE" id="PS50297">
    <property type="entry name" value="ANK_REP_REGION"/>
    <property type="match status" value="1"/>
</dbReference>
<accession>X6MUY9</accession>
<feature type="repeat" description="ANK" evidence="1">
    <location>
        <begin position="9"/>
        <end position="45"/>
    </location>
</feature>
<dbReference type="Proteomes" id="UP000023152">
    <property type="component" value="Unassembled WGS sequence"/>
</dbReference>
<organism evidence="3 4">
    <name type="scientific">Reticulomyxa filosa</name>
    <dbReference type="NCBI Taxonomy" id="46433"/>
    <lineage>
        <taxon>Eukaryota</taxon>
        <taxon>Sar</taxon>
        <taxon>Rhizaria</taxon>
        <taxon>Retaria</taxon>
        <taxon>Foraminifera</taxon>
        <taxon>Monothalamids</taxon>
        <taxon>Reticulomyxidae</taxon>
        <taxon>Reticulomyxa</taxon>
    </lineage>
</organism>
<dbReference type="EMBL" id="ASPP01016593">
    <property type="protein sequence ID" value="ETO17451.1"/>
    <property type="molecule type" value="Genomic_DNA"/>
</dbReference>
<keyword evidence="4" id="KW-1185">Reference proteome</keyword>
<dbReference type="AlphaFoldDB" id="X6MUY9"/>